<sequence length="810" mass="89915">MKSTSERSTGEVASLLLGDDAPSVQPSASSSGAVVKKSFDNENISTIDWRADYKKEKKKRARIFEQQGVLALVQQAYYASQGWIMTFVVGIVVGIAASLVDKGMEWVSGFREGVCVNWFLATEKRCCVDVPVGVECPYWRSWSQLFGISDLNGAYAFNYFAYVFTAASMSVLAAWLVKCLAPWAAGSGIPEVKTILGGFVIKGFLGIWTFLIKVVGLILAVGSGLTTGKEGPMVHVGGCVGNIASRLFSKYRNNEAKKREIISASCAAGVACAFGTPAGGTLFSLEELSSYFPPKTLFRTFFTCVMGALTLQVLNPRPSGKIVLFSISYHVNWKWFELLPFIFMGILGGILGALWTKLNITYIKYVRKRYLAKWPITEALVTSVVTSLLCYWNEYSRIPMSDLIAMLFQNTCTENSDSEEMIRVLCDPTNFWPLGKLIISFVLRFILMFWTVGIKVPGGILVPALMLGACYGQVIGSLMKYIQITYPDSLFFQECYAGGEGSCIVPGIYAVVGAASMLGGICRITVSLAVIMFELTGGLEYLVPLMLSTMFAKWVGDAFDNVTIYEHNIEMSEYPFLHNDEVDHDGNAKDIMTTHSLKVIYAEGVTIGDVKSGLLTDETKIYGFPVIDNSVDRRVLGFISQAALREAIKENDRRINDQTEIFFADLSVSPRQEHLINKIDLSNYLDEVPIQVPTQMPGDRVYNMFRAMGIRYCLVLHSSKLVGILTKKDLARWLHHSHHGTAKQNSNTSSPKSPHALSVETASSAVNINSISNTKVSLNIEDQEEEHYYQQFEDEPRRDDTTRNSRSRWK</sequence>
<evidence type="ECO:0000313" key="13">
    <source>
        <dbReference type="Proteomes" id="UP000444721"/>
    </source>
</evidence>
<evidence type="ECO:0000256" key="7">
    <source>
        <dbReference type="ARBA" id="ARBA00023214"/>
    </source>
</evidence>
<evidence type="ECO:0000256" key="1">
    <source>
        <dbReference type="ARBA" id="ARBA00004141"/>
    </source>
</evidence>
<dbReference type="InterPro" id="IPR000644">
    <property type="entry name" value="CBS_dom"/>
</dbReference>
<name>A0A6A5CGF3_NAEFO</name>
<feature type="transmembrane region" description="Helical" evidence="9">
    <location>
        <begin position="232"/>
        <end position="249"/>
    </location>
</feature>
<feature type="domain" description="CBS" evidence="11">
    <location>
        <begin position="592"/>
        <end position="655"/>
    </location>
</feature>
<comment type="caution">
    <text evidence="12">The sequence shown here is derived from an EMBL/GenBank/DDBJ whole genome shotgun (WGS) entry which is preliminary data.</text>
</comment>
<protein>
    <recommendedName>
        <fullName evidence="9">Chloride channel protein</fullName>
    </recommendedName>
</protein>
<evidence type="ECO:0000256" key="4">
    <source>
        <dbReference type="ARBA" id="ARBA00022989"/>
    </source>
</evidence>
<dbReference type="Pfam" id="PF00654">
    <property type="entry name" value="Voltage_CLC"/>
    <property type="match status" value="1"/>
</dbReference>
<evidence type="ECO:0000313" key="12">
    <source>
        <dbReference type="EMBL" id="KAF0984345.1"/>
    </source>
</evidence>
<dbReference type="CDD" id="cd04591">
    <property type="entry name" value="CBS_pair_voltage-gated_CLC_euk_bac"/>
    <property type="match status" value="1"/>
</dbReference>
<evidence type="ECO:0000256" key="9">
    <source>
        <dbReference type="RuleBase" id="RU361221"/>
    </source>
</evidence>
<dbReference type="VEuPathDB" id="AmoebaDB:NF0001830"/>
<keyword evidence="6 9" id="KW-0472">Membrane</keyword>
<comment type="subcellular location">
    <subcellularLocation>
        <location evidence="1 9">Membrane</location>
        <topology evidence="1 9">Multi-pass membrane protein</topology>
    </subcellularLocation>
</comment>
<keyword evidence="2 9" id="KW-0813">Transport</keyword>
<evidence type="ECO:0000256" key="5">
    <source>
        <dbReference type="ARBA" id="ARBA00023065"/>
    </source>
</evidence>
<dbReference type="PANTHER" id="PTHR45711:SF6">
    <property type="entry name" value="CHLORIDE CHANNEL PROTEIN"/>
    <property type="match status" value="1"/>
</dbReference>
<feature type="transmembrane region" description="Helical" evidence="9">
    <location>
        <begin position="159"/>
        <end position="183"/>
    </location>
</feature>
<keyword evidence="4 9" id="KW-1133">Transmembrane helix</keyword>
<evidence type="ECO:0000256" key="8">
    <source>
        <dbReference type="PROSITE-ProRule" id="PRU00703"/>
    </source>
</evidence>
<feature type="compositionally biased region" description="Polar residues" evidence="10">
    <location>
        <begin position="742"/>
        <end position="752"/>
    </location>
</feature>
<comment type="similarity">
    <text evidence="9">Belongs to the chloride channel (TC 2.A.49) family.</text>
</comment>
<dbReference type="PRINTS" id="PR00762">
    <property type="entry name" value="CLCHANNEL"/>
</dbReference>
<dbReference type="Gene3D" id="3.10.580.10">
    <property type="entry name" value="CBS-domain"/>
    <property type="match status" value="1"/>
</dbReference>
<feature type="compositionally biased region" description="Basic and acidic residues" evidence="10">
    <location>
        <begin position="794"/>
        <end position="803"/>
    </location>
</feature>
<dbReference type="OMA" id="MFLKINM"/>
<dbReference type="GO" id="GO:0005769">
    <property type="term" value="C:early endosome"/>
    <property type="evidence" value="ECO:0007669"/>
    <property type="project" value="TreeGrafter"/>
</dbReference>
<feature type="region of interest" description="Disordered" evidence="10">
    <location>
        <begin position="787"/>
        <end position="810"/>
    </location>
</feature>
<dbReference type="PROSITE" id="PS51371">
    <property type="entry name" value="CBS"/>
    <property type="match status" value="1"/>
</dbReference>
<accession>A0A6A5CGF3</accession>
<feature type="transmembrane region" description="Helical" evidence="9">
    <location>
        <begin position="82"/>
        <end position="100"/>
    </location>
</feature>
<dbReference type="PANTHER" id="PTHR45711">
    <property type="entry name" value="CHLORIDE CHANNEL PROTEIN"/>
    <property type="match status" value="1"/>
</dbReference>
<dbReference type="VEuPathDB" id="AmoebaDB:NfTy_003670"/>
<reference evidence="12 13" key="1">
    <citation type="journal article" date="2019" name="Sci. Rep.">
        <title>Nanopore sequencing improves the draft genome of the human pathogenic amoeba Naegleria fowleri.</title>
        <authorList>
            <person name="Liechti N."/>
            <person name="Schurch N."/>
            <person name="Bruggmann R."/>
            <person name="Wittwer M."/>
        </authorList>
    </citation>
    <scope>NUCLEOTIDE SEQUENCE [LARGE SCALE GENOMIC DNA]</scope>
    <source>
        <strain evidence="12 13">ATCC 30894</strain>
    </source>
</reference>
<dbReference type="GO" id="GO:0005794">
    <property type="term" value="C:Golgi apparatus"/>
    <property type="evidence" value="ECO:0007669"/>
    <property type="project" value="TreeGrafter"/>
</dbReference>
<dbReference type="CDD" id="cd03684">
    <property type="entry name" value="ClC_3_like"/>
    <property type="match status" value="1"/>
</dbReference>
<feature type="transmembrane region" description="Helical" evidence="9">
    <location>
        <begin position="460"/>
        <end position="482"/>
    </location>
</feature>
<dbReference type="Pfam" id="PF00571">
    <property type="entry name" value="CBS"/>
    <property type="match status" value="1"/>
</dbReference>
<dbReference type="SUPFAM" id="SSF81340">
    <property type="entry name" value="Clc chloride channel"/>
    <property type="match status" value="1"/>
</dbReference>
<evidence type="ECO:0000259" key="11">
    <source>
        <dbReference type="PROSITE" id="PS51371"/>
    </source>
</evidence>
<feature type="transmembrane region" description="Helical" evidence="9">
    <location>
        <begin position="195"/>
        <end position="220"/>
    </location>
</feature>
<dbReference type="OrthoDB" id="44789at2759"/>
<keyword evidence="3 9" id="KW-0812">Transmembrane</keyword>
<dbReference type="GO" id="GO:0005247">
    <property type="term" value="F:voltage-gated chloride channel activity"/>
    <property type="evidence" value="ECO:0007669"/>
    <property type="project" value="TreeGrafter"/>
</dbReference>
<evidence type="ECO:0000256" key="6">
    <source>
        <dbReference type="ARBA" id="ARBA00023136"/>
    </source>
</evidence>
<feature type="transmembrane region" description="Helical" evidence="9">
    <location>
        <begin position="335"/>
        <end position="354"/>
    </location>
</feature>
<feature type="transmembrane region" description="Helical" evidence="9">
    <location>
        <begin position="374"/>
        <end position="392"/>
    </location>
</feature>
<evidence type="ECO:0000256" key="2">
    <source>
        <dbReference type="ARBA" id="ARBA00022448"/>
    </source>
</evidence>
<dbReference type="GeneID" id="68114740"/>
<keyword evidence="5 9" id="KW-0406">Ion transport</keyword>
<dbReference type="AlphaFoldDB" id="A0A6A5CGF3"/>
<dbReference type="GO" id="GO:0005886">
    <property type="term" value="C:plasma membrane"/>
    <property type="evidence" value="ECO:0007669"/>
    <property type="project" value="TreeGrafter"/>
</dbReference>
<dbReference type="EMBL" id="VFQX01000003">
    <property type="protein sequence ID" value="KAF0984345.1"/>
    <property type="molecule type" value="Genomic_DNA"/>
</dbReference>
<dbReference type="InterPro" id="IPR014743">
    <property type="entry name" value="Cl-channel_core"/>
</dbReference>
<dbReference type="InterPro" id="IPR046342">
    <property type="entry name" value="CBS_dom_sf"/>
</dbReference>
<evidence type="ECO:0000256" key="3">
    <source>
        <dbReference type="ARBA" id="ARBA00022692"/>
    </source>
</evidence>
<feature type="transmembrane region" description="Helical" evidence="9">
    <location>
        <begin position="431"/>
        <end position="454"/>
    </location>
</feature>
<gene>
    <name evidence="12" type="ORF">FDP41_007522</name>
</gene>
<dbReference type="Gene3D" id="1.10.3080.10">
    <property type="entry name" value="Clc chloride channel"/>
    <property type="match status" value="1"/>
</dbReference>
<proteinExistence type="inferred from homology"/>
<dbReference type="SUPFAM" id="SSF54631">
    <property type="entry name" value="CBS-domain pair"/>
    <property type="match status" value="1"/>
</dbReference>
<keyword evidence="7 9" id="KW-0868">Chloride</keyword>
<dbReference type="VEuPathDB" id="AmoebaDB:FDP41_007522"/>
<dbReference type="RefSeq" id="XP_044569058.1">
    <property type="nucleotide sequence ID" value="XM_044711277.1"/>
</dbReference>
<dbReference type="Proteomes" id="UP000444721">
    <property type="component" value="Unassembled WGS sequence"/>
</dbReference>
<keyword evidence="8" id="KW-0129">CBS domain</keyword>
<comment type="caution">
    <text evidence="9">Lacks conserved residue(s) required for the propagation of feature annotation.</text>
</comment>
<feature type="transmembrane region" description="Helical" evidence="9">
    <location>
        <begin position="261"/>
        <end position="285"/>
    </location>
</feature>
<organism evidence="12 13">
    <name type="scientific">Naegleria fowleri</name>
    <name type="common">Brain eating amoeba</name>
    <dbReference type="NCBI Taxonomy" id="5763"/>
    <lineage>
        <taxon>Eukaryota</taxon>
        <taxon>Discoba</taxon>
        <taxon>Heterolobosea</taxon>
        <taxon>Tetramitia</taxon>
        <taxon>Eutetramitia</taxon>
        <taxon>Vahlkampfiidae</taxon>
        <taxon>Naegleria</taxon>
    </lineage>
</organism>
<evidence type="ECO:0000256" key="10">
    <source>
        <dbReference type="SAM" id="MobiDB-lite"/>
    </source>
</evidence>
<keyword evidence="13" id="KW-1185">Reference proteome</keyword>
<feature type="region of interest" description="Disordered" evidence="10">
    <location>
        <begin position="737"/>
        <end position="759"/>
    </location>
</feature>
<dbReference type="InterPro" id="IPR001807">
    <property type="entry name" value="ClC"/>
</dbReference>